<dbReference type="GeneID" id="109470834"/>
<dbReference type="Pfam" id="PF00811">
    <property type="entry name" value="Ependymin"/>
    <property type="match status" value="1"/>
</dbReference>
<dbReference type="InterPro" id="IPR001299">
    <property type="entry name" value="Ependymin"/>
</dbReference>
<protein>
    <submittedName>
        <fullName evidence="5">Uncharacterized protein LOC109470834</fullName>
    </submittedName>
</protein>
<dbReference type="Proteomes" id="UP000515135">
    <property type="component" value="Unplaced"/>
</dbReference>
<dbReference type="GO" id="GO:0005764">
    <property type="term" value="C:lysosome"/>
    <property type="evidence" value="ECO:0007669"/>
    <property type="project" value="TreeGrafter"/>
</dbReference>
<comment type="similarity">
    <text evidence="1">Belongs to the ependymin family.</text>
</comment>
<keyword evidence="4" id="KW-1185">Reference proteome</keyword>
<dbReference type="GO" id="GO:0005509">
    <property type="term" value="F:calcium ion binding"/>
    <property type="evidence" value="ECO:0007669"/>
    <property type="project" value="InterPro"/>
</dbReference>
<dbReference type="GO" id="GO:0005576">
    <property type="term" value="C:extracellular region"/>
    <property type="evidence" value="ECO:0007669"/>
    <property type="project" value="InterPro"/>
</dbReference>
<dbReference type="PANTHER" id="PTHR10697:SF13">
    <property type="entry name" value="RICIN B LECTIN DOMAIN-CONTAINING PROTEIN"/>
    <property type="match status" value="1"/>
</dbReference>
<keyword evidence="3" id="KW-0732">Signal</keyword>
<dbReference type="AlphaFoldDB" id="A0A6P4Y8W2"/>
<dbReference type="PANTHER" id="PTHR10697">
    <property type="entry name" value="MAMMALIAN EPENDYMIN-RELATED PROTEIN 1"/>
    <property type="match status" value="1"/>
</dbReference>
<evidence type="ECO:0000256" key="2">
    <source>
        <dbReference type="SAM" id="MobiDB-lite"/>
    </source>
</evidence>
<accession>A0A6P4Y8W2</accession>
<feature type="region of interest" description="Disordered" evidence="2">
    <location>
        <begin position="184"/>
        <end position="211"/>
    </location>
</feature>
<dbReference type="KEGG" id="bbel:109470834"/>
<dbReference type="OrthoDB" id="10001248at2759"/>
<organism evidence="4 5">
    <name type="scientific">Branchiostoma belcheri</name>
    <name type="common">Amphioxus</name>
    <dbReference type="NCBI Taxonomy" id="7741"/>
    <lineage>
        <taxon>Eukaryota</taxon>
        <taxon>Metazoa</taxon>
        <taxon>Chordata</taxon>
        <taxon>Cephalochordata</taxon>
        <taxon>Leptocardii</taxon>
        <taxon>Amphioxiformes</taxon>
        <taxon>Branchiostomatidae</taxon>
        <taxon>Branchiostoma</taxon>
    </lineage>
</organism>
<dbReference type="RefSeq" id="XP_019625480.1">
    <property type="nucleotide sequence ID" value="XM_019769921.1"/>
</dbReference>
<name>A0A6P4Y8W2_BRABE</name>
<gene>
    <name evidence="5" type="primary">LOC109470834</name>
</gene>
<reference evidence="5" key="1">
    <citation type="submission" date="2025-08" db="UniProtKB">
        <authorList>
            <consortium name="RefSeq"/>
        </authorList>
    </citation>
    <scope>IDENTIFICATION</scope>
    <source>
        <tissue evidence="5">Gonad</tissue>
    </source>
</reference>
<feature type="signal peptide" evidence="3">
    <location>
        <begin position="1"/>
        <end position="19"/>
    </location>
</feature>
<evidence type="ECO:0000313" key="4">
    <source>
        <dbReference type="Proteomes" id="UP000515135"/>
    </source>
</evidence>
<dbReference type="GO" id="GO:0007160">
    <property type="term" value="P:cell-matrix adhesion"/>
    <property type="evidence" value="ECO:0007669"/>
    <property type="project" value="InterPro"/>
</dbReference>
<proteinExistence type="inferred from homology"/>
<evidence type="ECO:0000256" key="1">
    <source>
        <dbReference type="ARBA" id="ARBA00010771"/>
    </source>
</evidence>
<evidence type="ECO:0000313" key="5">
    <source>
        <dbReference type="RefSeq" id="XP_019625480.1"/>
    </source>
</evidence>
<evidence type="ECO:0000256" key="3">
    <source>
        <dbReference type="SAM" id="SignalP"/>
    </source>
</evidence>
<feature type="chain" id="PRO_5028394684" evidence="3">
    <location>
        <begin position="20"/>
        <end position="211"/>
    </location>
</feature>
<sequence>MKIVAIAFLLGVCAVVVEGCCLPKQFECVVGVQNATFRAGKLDVSSTGFMHSVDFINKKVAYVGQDFKMVQDYNKMMQYVVSQGYCIPSKLTMPIDNCMPVNATVATRLDMGGPKGVTLDVYDVETISPGPGLGQYKGSYTFNRDGCIPFSQILMTEGSVATLGYVNMTFGIKDPSVFDVPSPPCPKDTDGFENSLEEQTASSWPLFPSLP</sequence>